<dbReference type="AlphaFoldDB" id="A0A2S6GLE6"/>
<protein>
    <submittedName>
        <fullName evidence="6">Maltose O-acetyltransferase</fullName>
    </submittedName>
</protein>
<dbReference type="PROSITE" id="PS00101">
    <property type="entry name" value="HEXAPEP_TRANSFERASES"/>
    <property type="match status" value="1"/>
</dbReference>
<evidence type="ECO:0000256" key="2">
    <source>
        <dbReference type="ARBA" id="ARBA00022679"/>
    </source>
</evidence>
<accession>A0A2S6GLE6</accession>
<dbReference type="CDD" id="cd03357">
    <property type="entry name" value="LbH_MAT_GAT"/>
    <property type="match status" value="1"/>
</dbReference>
<evidence type="ECO:0000259" key="5">
    <source>
        <dbReference type="SMART" id="SM01266"/>
    </source>
</evidence>
<comment type="caution">
    <text evidence="6">The sequence shown here is derived from an EMBL/GenBank/DDBJ whole genome shotgun (WGS) entry which is preliminary data.</text>
</comment>
<proteinExistence type="inferred from homology"/>
<sequence>MTDPLDRMRRGDWYLDGPELVAARRRCWHLQNRFNATGPDDDRERRHILEQLLGRIGPDTVVMPGLQISYGTHTRLGANTFINTDVLLMDDAPITIGDDVRIGPRTQLTTALHPVDDHQRRREGWEQAKPVSIGDNTWLGAGVIVCPGVTVGADSVIGAGSVVTRDIPARTLAVGSPARPVREL</sequence>
<dbReference type="InterPro" id="IPR001451">
    <property type="entry name" value="Hexapep"/>
</dbReference>
<keyword evidence="3" id="KW-0677">Repeat</keyword>
<feature type="domain" description="Maltose/galactoside acetyltransferase" evidence="5">
    <location>
        <begin position="5"/>
        <end position="58"/>
    </location>
</feature>
<dbReference type="PANTHER" id="PTHR23416">
    <property type="entry name" value="SIALIC ACID SYNTHASE-RELATED"/>
    <property type="match status" value="1"/>
</dbReference>
<dbReference type="OrthoDB" id="2643438at2"/>
<dbReference type="GO" id="GO:0005829">
    <property type="term" value="C:cytosol"/>
    <property type="evidence" value="ECO:0007669"/>
    <property type="project" value="TreeGrafter"/>
</dbReference>
<comment type="similarity">
    <text evidence="1">Belongs to the transferase hexapeptide repeat family.</text>
</comment>
<evidence type="ECO:0000256" key="4">
    <source>
        <dbReference type="ARBA" id="ARBA00023315"/>
    </source>
</evidence>
<evidence type="ECO:0000256" key="1">
    <source>
        <dbReference type="ARBA" id="ARBA00007274"/>
    </source>
</evidence>
<dbReference type="Pfam" id="PF12464">
    <property type="entry name" value="Mac"/>
    <property type="match status" value="1"/>
</dbReference>
<dbReference type="SUPFAM" id="SSF51161">
    <property type="entry name" value="Trimeric LpxA-like enzymes"/>
    <property type="match status" value="1"/>
</dbReference>
<keyword evidence="2 6" id="KW-0808">Transferase</keyword>
<evidence type="ECO:0000313" key="6">
    <source>
        <dbReference type="EMBL" id="PPK66049.1"/>
    </source>
</evidence>
<dbReference type="GO" id="GO:0008374">
    <property type="term" value="F:O-acyltransferase activity"/>
    <property type="evidence" value="ECO:0007669"/>
    <property type="project" value="TreeGrafter"/>
</dbReference>
<dbReference type="Gene3D" id="2.160.10.10">
    <property type="entry name" value="Hexapeptide repeat proteins"/>
    <property type="match status" value="1"/>
</dbReference>
<organism evidence="6 7">
    <name type="scientific">Actinokineospora auranticolor</name>
    <dbReference type="NCBI Taxonomy" id="155976"/>
    <lineage>
        <taxon>Bacteria</taxon>
        <taxon>Bacillati</taxon>
        <taxon>Actinomycetota</taxon>
        <taxon>Actinomycetes</taxon>
        <taxon>Pseudonocardiales</taxon>
        <taxon>Pseudonocardiaceae</taxon>
        <taxon>Actinokineospora</taxon>
    </lineage>
</organism>
<keyword evidence="4" id="KW-0012">Acyltransferase</keyword>
<name>A0A2S6GLE6_9PSEU</name>
<dbReference type="InterPro" id="IPR024688">
    <property type="entry name" value="Mac_dom"/>
</dbReference>
<dbReference type="Proteomes" id="UP000239203">
    <property type="component" value="Unassembled WGS sequence"/>
</dbReference>
<dbReference type="GO" id="GO:0016407">
    <property type="term" value="F:acetyltransferase activity"/>
    <property type="evidence" value="ECO:0007669"/>
    <property type="project" value="InterPro"/>
</dbReference>
<dbReference type="InterPro" id="IPR051159">
    <property type="entry name" value="Hexapeptide_acetyltransf"/>
</dbReference>
<dbReference type="InterPro" id="IPR018357">
    <property type="entry name" value="Hexapep_transf_CS"/>
</dbReference>
<dbReference type="RefSeq" id="WP_104480554.1">
    <property type="nucleotide sequence ID" value="NZ_CP154825.1"/>
</dbReference>
<gene>
    <name evidence="6" type="ORF">CLV40_11113</name>
</gene>
<dbReference type="InterPro" id="IPR011004">
    <property type="entry name" value="Trimer_LpxA-like_sf"/>
</dbReference>
<keyword evidence="7" id="KW-1185">Reference proteome</keyword>
<evidence type="ECO:0000313" key="7">
    <source>
        <dbReference type="Proteomes" id="UP000239203"/>
    </source>
</evidence>
<dbReference type="EMBL" id="PTIX01000011">
    <property type="protein sequence ID" value="PPK66049.1"/>
    <property type="molecule type" value="Genomic_DNA"/>
</dbReference>
<dbReference type="Pfam" id="PF00132">
    <property type="entry name" value="Hexapep"/>
    <property type="match status" value="1"/>
</dbReference>
<dbReference type="SMART" id="SM01266">
    <property type="entry name" value="Mac"/>
    <property type="match status" value="1"/>
</dbReference>
<reference evidence="6 7" key="1">
    <citation type="submission" date="2018-02" db="EMBL/GenBank/DDBJ databases">
        <title>Genomic Encyclopedia of Archaeal and Bacterial Type Strains, Phase II (KMG-II): from individual species to whole genera.</title>
        <authorList>
            <person name="Goeker M."/>
        </authorList>
    </citation>
    <scope>NUCLEOTIDE SEQUENCE [LARGE SCALE GENOMIC DNA]</scope>
    <source>
        <strain evidence="6 7">YU 961-1</strain>
    </source>
</reference>
<evidence type="ECO:0000256" key="3">
    <source>
        <dbReference type="ARBA" id="ARBA00022737"/>
    </source>
</evidence>
<dbReference type="FunFam" id="2.160.10.10:FF:000025">
    <property type="entry name" value="Hexapeptide-repeat containing-acetyltransferase"/>
    <property type="match status" value="1"/>
</dbReference>
<dbReference type="PANTHER" id="PTHR23416:SF23">
    <property type="entry name" value="ACETYLTRANSFERASE C18B11.09C-RELATED"/>
    <property type="match status" value="1"/>
</dbReference>